<dbReference type="SMART" id="SM00877">
    <property type="entry name" value="BMC"/>
    <property type="match status" value="1"/>
</dbReference>
<dbReference type="Pfam" id="PF00936">
    <property type="entry name" value="BMC"/>
    <property type="match status" value="1"/>
</dbReference>
<dbReference type="EMBL" id="JACKWY010000009">
    <property type="protein sequence ID" value="MBB6715842.1"/>
    <property type="molecule type" value="Genomic_DNA"/>
</dbReference>
<gene>
    <name evidence="5" type="ORF">H7E68_14140</name>
</gene>
<dbReference type="InterPro" id="IPR037233">
    <property type="entry name" value="CcmK-like_sf"/>
</dbReference>
<evidence type="ECO:0000256" key="1">
    <source>
        <dbReference type="ARBA" id="ARBA00024322"/>
    </source>
</evidence>
<reference evidence="5 6" key="1">
    <citation type="submission" date="2020-08" db="EMBL/GenBank/DDBJ databases">
        <title>Clostridia isolated from Swiss meat.</title>
        <authorList>
            <person name="Wambui J."/>
            <person name="Stevens M.J.A."/>
            <person name="Stephan R."/>
        </authorList>
    </citation>
    <scope>NUCLEOTIDE SEQUENCE [LARGE SCALE GENOMIC DNA]</scope>
    <source>
        <strain evidence="5 6">CM001</strain>
    </source>
</reference>
<dbReference type="RefSeq" id="WP_185165012.1">
    <property type="nucleotide sequence ID" value="NZ_JACKWY010000009.1"/>
</dbReference>
<dbReference type="SUPFAM" id="SSF143414">
    <property type="entry name" value="CcmK-like"/>
    <property type="match status" value="1"/>
</dbReference>
<dbReference type="PANTHER" id="PTHR33941">
    <property type="entry name" value="PROPANEDIOL UTILIZATION PROTEIN PDUA"/>
    <property type="match status" value="1"/>
</dbReference>
<dbReference type="PANTHER" id="PTHR33941:SF11">
    <property type="entry name" value="BACTERIAL MICROCOMPARTMENT SHELL PROTEIN PDUJ"/>
    <property type="match status" value="1"/>
</dbReference>
<sequence>MGGKALGLIEVNGLVGAIEAADSALKAADVKLLGVEKISSGLTTVKIIGDVAAVQEAVAVAKVAVSKISSIFSSTVISRMDNQTEAMILNFKNKTKEIELNVNSETLNCSEKTEEVINSDIAEINILEVTEVTNPVKIEDEILIEKVDKCEEKIEEKIELKEKKVYTIIEIKAMNVEELRRLARQLKITEMNNKQIKFAKKDRLIEVIDKHYREGDK</sequence>
<feature type="domain" description="BMC" evidence="4">
    <location>
        <begin position="5"/>
        <end position="89"/>
    </location>
</feature>
<organism evidence="5 6">
    <name type="scientific">Clostridium gasigenes</name>
    <dbReference type="NCBI Taxonomy" id="94869"/>
    <lineage>
        <taxon>Bacteria</taxon>
        <taxon>Bacillati</taxon>
        <taxon>Bacillota</taxon>
        <taxon>Clostridia</taxon>
        <taxon>Eubacteriales</taxon>
        <taxon>Clostridiaceae</taxon>
        <taxon>Clostridium</taxon>
    </lineage>
</organism>
<comment type="similarity">
    <text evidence="3">Belongs to the bacterial microcompartments protein family.</text>
</comment>
<dbReference type="Gene3D" id="3.30.70.1710">
    <property type="match status" value="1"/>
</dbReference>
<name>A0A7X0SDZ7_9CLOT</name>
<evidence type="ECO:0000313" key="5">
    <source>
        <dbReference type="EMBL" id="MBB6715842.1"/>
    </source>
</evidence>
<keyword evidence="2" id="KW-1283">Bacterial microcompartment</keyword>
<evidence type="ECO:0000313" key="6">
    <source>
        <dbReference type="Proteomes" id="UP000585258"/>
    </source>
</evidence>
<dbReference type="Proteomes" id="UP000585258">
    <property type="component" value="Unassembled WGS sequence"/>
</dbReference>
<dbReference type="CDD" id="cd07045">
    <property type="entry name" value="BMC_CcmK_like"/>
    <property type="match status" value="1"/>
</dbReference>
<evidence type="ECO:0000256" key="2">
    <source>
        <dbReference type="ARBA" id="ARBA00024446"/>
    </source>
</evidence>
<evidence type="ECO:0000256" key="3">
    <source>
        <dbReference type="PROSITE-ProRule" id="PRU01278"/>
    </source>
</evidence>
<dbReference type="InterPro" id="IPR044872">
    <property type="entry name" value="CcmK/CsoS1_BMC"/>
</dbReference>
<dbReference type="PROSITE" id="PS51930">
    <property type="entry name" value="BMC_2"/>
    <property type="match status" value="1"/>
</dbReference>
<dbReference type="InterPro" id="IPR050575">
    <property type="entry name" value="BMC_shell"/>
</dbReference>
<comment type="subcellular location">
    <subcellularLocation>
        <location evidence="1">Bacterial microcompartment</location>
    </subcellularLocation>
</comment>
<protein>
    <submittedName>
        <fullName evidence="5">BMC domain-containing protein</fullName>
    </submittedName>
</protein>
<dbReference type="InterPro" id="IPR000249">
    <property type="entry name" value="BMC_dom"/>
</dbReference>
<proteinExistence type="inferred from homology"/>
<dbReference type="GO" id="GO:0031469">
    <property type="term" value="C:bacterial microcompartment"/>
    <property type="evidence" value="ECO:0007669"/>
    <property type="project" value="UniProtKB-SubCell"/>
</dbReference>
<comment type="caution">
    <text evidence="5">The sequence shown here is derived from an EMBL/GenBank/DDBJ whole genome shotgun (WGS) entry which is preliminary data.</text>
</comment>
<dbReference type="AlphaFoldDB" id="A0A7X0SDZ7"/>
<accession>A0A7X0SDZ7</accession>
<evidence type="ECO:0000259" key="4">
    <source>
        <dbReference type="PROSITE" id="PS51930"/>
    </source>
</evidence>